<reference evidence="4 5" key="1">
    <citation type="submission" date="2018-09" db="EMBL/GenBank/DDBJ databases">
        <title>Streptomyces sp. nov. DS1-2, an endophytic actinomycete isolated from roots of Dendrobium scabrilingue.</title>
        <authorList>
            <person name="Kuncharoen N."/>
            <person name="Kudo T."/>
            <person name="Ohkuma M."/>
            <person name="Yuki M."/>
            <person name="Tanasupawat S."/>
        </authorList>
    </citation>
    <scope>NUCLEOTIDE SEQUENCE [LARGE SCALE GENOMIC DNA]</scope>
    <source>
        <strain evidence="2 5">AZ1-7</strain>
        <strain evidence="3 4">DS1-2</strain>
    </source>
</reference>
<dbReference type="PROSITE" id="PS50943">
    <property type="entry name" value="HTH_CROC1"/>
    <property type="match status" value="1"/>
</dbReference>
<dbReference type="Pfam" id="PF13560">
    <property type="entry name" value="HTH_31"/>
    <property type="match status" value="1"/>
</dbReference>
<evidence type="ECO:0000313" key="2">
    <source>
        <dbReference type="EMBL" id="RKN09088.1"/>
    </source>
</evidence>
<dbReference type="Proteomes" id="UP000268652">
    <property type="component" value="Unassembled WGS sequence"/>
</dbReference>
<dbReference type="Pfam" id="PF19054">
    <property type="entry name" value="DUF5753"/>
    <property type="match status" value="1"/>
</dbReference>
<evidence type="ECO:0000313" key="3">
    <source>
        <dbReference type="EMBL" id="RKN22721.1"/>
    </source>
</evidence>
<dbReference type="GO" id="GO:0003677">
    <property type="term" value="F:DNA binding"/>
    <property type="evidence" value="ECO:0007669"/>
    <property type="project" value="InterPro"/>
</dbReference>
<gene>
    <name evidence="3" type="ORF">D7318_14270</name>
    <name evidence="2" type="ORF">D7319_14285</name>
</gene>
<name>A0A3A9W7H4_9ACTN</name>
<dbReference type="InterPro" id="IPR010982">
    <property type="entry name" value="Lambda_DNA-bd_dom_sf"/>
</dbReference>
<dbReference type="CDD" id="cd00093">
    <property type="entry name" value="HTH_XRE"/>
    <property type="match status" value="1"/>
</dbReference>
<proteinExistence type="predicted"/>
<dbReference type="Gene3D" id="1.10.260.40">
    <property type="entry name" value="lambda repressor-like DNA-binding domains"/>
    <property type="match status" value="1"/>
</dbReference>
<dbReference type="InterPro" id="IPR001387">
    <property type="entry name" value="Cro/C1-type_HTH"/>
</dbReference>
<dbReference type="EMBL" id="RBDX01000009">
    <property type="protein sequence ID" value="RKN09088.1"/>
    <property type="molecule type" value="Genomic_DNA"/>
</dbReference>
<protein>
    <submittedName>
        <fullName evidence="2">XRE family transcriptional regulator</fullName>
    </submittedName>
</protein>
<dbReference type="InterPro" id="IPR043917">
    <property type="entry name" value="DUF5753"/>
</dbReference>
<dbReference type="RefSeq" id="WP_120697377.1">
    <property type="nucleotide sequence ID" value="NZ_RBDX01000009.1"/>
</dbReference>
<dbReference type="Proteomes" id="UP000275024">
    <property type="component" value="Unassembled WGS sequence"/>
</dbReference>
<dbReference type="OrthoDB" id="4054122at2"/>
<keyword evidence="4" id="KW-1185">Reference proteome</keyword>
<evidence type="ECO:0000313" key="4">
    <source>
        <dbReference type="Proteomes" id="UP000268652"/>
    </source>
</evidence>
<dbReference type="SMART" id="SM00530">
    <property type="entry name" value="HTH_XRE"/>
    <property type="match status" value="1"/>
</dbReference>
<sequence>MEVIDLMAAEARPNLMRSRLGLTLRKLRGGRTLQEAAELVGGSVSAVSRVELGKQSLSESQLDAYLRVYQVPEARVAAVKRLWELAASGRRTDLLNQYSETIDDLFAGYLELEEVADHADIYTTQVIPGLLQTEEYATALVSSGIMWKSERQVRQFVELRMARKEVLRRRIPLSVSCVIEEAALLRPIGDREVLRRQLRAIRNTVDELPQMHVLVLPTAVGGHCGVEGPFTVFRFESGDPVVVVESLTRVAYLEQGNDLDQYELAVQQLRGAALDAAESREFIDRLANE</sequence>
<dbReference type="EMBL" id="RBDY01000009">
    <property type="protein sequence ID" value="RKN22721.1"/>
    <property type="molecule type" value="Genomic_DNA"/>
</dbReference>
<comment type="caution">
    <text evidence="2">The sequence shown here is derived from an EMBL/GenBank/DDBJ whole genome shotgun (WGS) entry which is preliminary data.</text>
</comment>
<accession>A0A3A9W7H4</accession>
<evidence type="ECO:0000259" key="1">
    <source>
        <dbReference type="PROSITE" id="PS50943"/>
    </source>
</evidence>
<organism evidence="2 5">
    <name type="scientific">Streptomyces radicis</name>
    <dbReference type="NCBI Taxonomy" id="1750517"/>
    <lineage>
        <taxon>Bacteria</taxon>
        <taxon>Bacillati</taxon>
        <taxon>Actinomycetota</taxon>
        <taxon>Actinomycetes</taxon>
        <taxon>Kitasatosporales</taxon>
        <taxon>Streptomycetaceae</taxon>
        <taxon>Streptomyces</taxon>
    </lineage>
</organism>
<feature type="domain" description="HTH cro/C1-type" evidence="1">
    <location>
        <begin position="24"/>
        <end position="76"/>
    </location>
</feature>
<dbReference type="SUPFAM" id="SSF47413">
    <property type="entry name" value="lambda repressor-like DNA-binding domains"/>
    <property type="match status" value="1"/>
</dbReference>
<evidence type="ECO:0000313" key="5">
    <source>
        <dbReference type="Proteomes" id="UP000275024"/>
    </source>
</evidence>
<dbReference type="AlphaFoldDB" id="A0A3A9W7H4"/>